<sequence>MHEGSQTPSTDQPLSVRSLSTSSSRLGREAEGLWHESDRSPVQMSYCQLLRFFEMRAAVW</sequence>
<proteinExistence type="predicted"/>
<organism evidence="2 3">
    <name type="scientific">Portunus trituberculatus</name>
    <name type="common">Swimming crab</name>
    <name type="synonym">Neptunus trituberculatus</name>
    <dbReference type="NCBI Taxonomy" id="210409"/>
    <lineage>
        <taxon>Eukaryota</taxon>
        <taxon>Metazoa</taxon>
        <taxon>Ecdysozoa</taxon>
        <taxon>Arthropoda</taxon>
        <taxon>Crustacea</taxon>
        <taxon>Multicrustacea</taxon>
        <taxon>Malacostraca</taxon>
        <taxon>Eumalacostraca</taxon>
        <taxon>Eucarida</taxon>
        <taxon>Decapoda</taxon>
        <taxon>Pleocyemata</taxon>
        <taxon>Brachyura</taxon>
        <taxon>Eubrachyura</taxon>
        <taxon>Portunoidea</taxon>
        <taxon>Portunidae</taxon>
        <taxon>Portuninae</taxon>
        <taxon>Portunus</taxon>
    </lineage>
</organism>
<dbReference type="Proteomes" id="UP000324222">
    <property type="component" value="Unassembled WGS sequence"/>
</dbReference>
<evidence type="ECO:0000313" key="2">
    <source>
        <dbReference type="EMBL" id="MPC43429.1"/>
    </source>
</evidence>
<reference evidence="2 3" key="1">
    <citation type="submission" date="2019-05" db="EMBL/GenBank/DDBJ databases">
        <title>Another draft genome of Portunus trituberculatus and its Hox gene families provides insights of decapod evolution.</title>
        <authorList>
            <person name="Jeong J.-H."/>
            <person name="Song I."/>
            <person name="Kim S."/>
            <person name="Choi T."/>
            <person name="Kim D."/>
            <person name="Ryu S."/>
            <person name="Kim W."/>
        </authorList>
    </citation>
    <scope>NUCLEOTIDE SEQUENCE [LARGE SCALE GENOMIC DNA]</scope>
    <source>
        <tissue evidence="2">Muscle</tissue>
    </source>
</reference>
<feature type="compositionally biased region" description="Polar residues" evidence="1">
    <location>
        <begin position="1"/>
        <end position="13"/>
    </location>
</feature>
<evidence type="ECO:0000313" key="3">
    <source>
        <dbReference type="Proteomes" id="UP000324222"/>
    </source>
</evidence>
<evidence type="ECO:0000256" key="1">
    <source>
        <dbReference type="SAM" id="MobiDB-lite"/>
    </source>
</evidence>
<feature type="region of interest" description="Disordered" evidence="1">
    <location>
        <begin position="1"/>
        <end position="34"/>
    </location>
</feature>
<accession>A0A5B7FE07</accession>
<dbReference type="AlphaFoldDB" id="A0A5B7FE07"/>
<dbReference type="EMBL" id="VSRR010005830">
    <property type="protein sequence ID" value="MPC43429.1"/>
    <property type="molecule type" value="Genomic_DNA"/>
</dbReference>
<keyword evidence="3" id="KW-1185">Reference proteome</keyword>
<comment type="caution">
    <text evidence="2">The sequence shown here is derived from an EMBL/GenBank/DDBJ whole genome shotgun (WGS) entry which is preliminary data.</text>
</comment>
<feature type="compositionally biased region" description="Low complexity" evidence="1">
    <location>
        <begin position="14"/>
        <end position="25"/>
    </location>
</feature>
<protein>
    <submittedName>
        <fullName evidence="2">Uncharacterized protein</fullName>
    </submittedName>
</protein>
<gene>
    <name evidence="2" type="ORF">E2C01_037077</name>
</gene>
<name>A0A5B7FE07_PORTR</name>